<dbReference type="PANTHER" id="PTHR19232:SF7">
    <property type="entry name" value="CENTROCORTIN, ISOFORM A"/>
    <property type="match status" value="1"/>
</dbReference>
<organism evidence="5 6">
    <name type="scientific">Brassicogethes aeneus</name>
    <name type="common">Rape pollen beetle</name>
    <name type="synonym">Meligethes aeneus</name>
    <dbReference type="NCBI Taxonomy" id="1431903"/>
    <lineage>
        <taxon>Eukaryota</taxon>
        <taxon>Metazoa</taxon>
        <taxon>Ecdysozoa</taxon>
        <taxon>Arthropoda</taxon>
        <taxon>Hexapoda</taxon>
        <taxon>Insecta</taxon>
        <taxon>Pterygota</taxon>
        <taxon>Neoptera</taxon>
        <taxon>Endopterygota</taxon>
        <taxon>Coleoptera</taxon>
        <taxon>Polyphaga</taxon>
        <taxon>Cucujiformia</taxon>
        <taxon>Nitidulidae</taxon>
        <taxon>Meligethinae</taxon>
        <taxon>Brassicogethes</taxon>
    </lineage>
</organism>
<feature type="region of interest" description="Disordered" evidence="4">
    <location>
        <begin position="183"/>
        <end position="233"/>
    </location>
</feature>
<evidence type="ECO:0000256" key="1">
    <source>
        <dbReference type="ARBA" id="ARBA00009019"/>
    </source>
</evidence>
<feature type="compositionally biased region" description="Polar residues" evidence="4">
    <location>
        <begin position="691"/>
        <end position="702"/>
    </location>
</feature>
<evidence type="ECO:0000256" key="3">
    <source>
        <dbReference type="SAM" id="Coils"/>
    </source>
</evidence>
<feature type="compositionally biased region" description="Polar residues" evidence="4">
    <location>
        <begin position="185"/>
        <end position="229"/>
    </location>
</feature>
<feature type="compositionally biased region" description="Polar residues" evidence="4">
    <location>
        <begin position="337"/>
        <end position="359"/>
    </location>
</feature>
<dbReference type="PANTHER" id="PTHR19232">
    <property type="entry name" value="CENTROCORTIN FAMILY MEMBER"/>
    <property type="match status" value="1"/>
</dbReference>
<dbReference type="OrthoDB" id="10059415at2759"/>
<dbReference type="InterPro" id="IPR026079">
    <property type="entry name" value="CDR2"/>
</dbReference>
<feature type="coiled-coil region" evidence="3">
    <location>
        <begin position="260"/>
        <end position="294"/>
    </location>
</feature>
<evidence type="ECO:0000313" key="6">
    <source>
        <dbReference type="Proteomes" id="UP001154078"/>
    </source>
</evidence>
<evidence type="ECO:0000313" key="5">
    <source>
        <dbReference type="EMBL" id="CAH0555207.1"/>
    </source>
</evidence>
<dbReference type="AlphaFoldDB" id="A0A9P0FIP8"/>
<sequence>MGEHGPESLQNINSLDCCSIPWDYTIELECLEGTQDLQLAAELGKTLLERNKELESIVKFQSNTLEDQAQEIEYLTKQTAALREVNDSRLRIYEQLEVSIQDLERANHRLVLETSAEKKHIKSLNSTIETLEAKCEDLQGVVDDLRLELDVLKRKNQRNDNEDSCIFKSQEIINLKSIPAEGRVSSKNPATQKNETSVKTPNSSKTDITQPSPVKPTSNTEKPTNPSQELDQDGGMEQISHLMTQMREVRSAFCREERRAAELEEQLATMVQQNQDLENQLVQLHHRNDDVKSMHDELTTLEEVRQGQMCARCLRSVDGNGSEIPDEDDSSMLDELMNSSSTPQHRSSFTMEVQSSTPAKQHHTPNEKKKNAYQVLVEKYEALVNVHRGPMRNISLQEEMQLSGDFNTMSTKDTDEESGHGDSLQPEKEHKKTRKMVSHTPTDFSEAETSSSGFSDETSNKSTQTEGKVGSFLCTIGDGEDCKFSIYDDANPVECRFRSRPEYQKLFKEIFSVLKRAAETKEEDEKLPQLDDITPIKIVPKVPPVTPCNDQLPDFPDDDTQSILSSTMSEMSTSQNEPTTVIENIIQSQNEPIPEPETSKPNKESILRPLVRQQNDFIQVESRKRSSSRRKNKFVDRSDSPVTHIIGSPTINYSNRPNSGRRRREIKNSPIETVDTTWNGNTLQFTRSLSRNLASPTPSQGSGKIEFKPSSASQSLHKLKKLEQSYADVLRNADTKRDMLRHRRK</sequence>
<dbReference type="Proteomes" id="UP001154078">
    <property type="component" value="Chromosome 4"/>
</dbReference>
<feature type="region of interest" description="Disordered" evidence="4">
    <location>
        <begin position="620"/>
        <end position="641"/>
    </location>
</feature>
<feature type="region of interest" description="Disordered" evidence="4">
    <location>
        <begin position="406"/>
        <end position="466"/>
    </location>
</feature>
<protein>
    <recommendedName>
        <fullName evidence="7">Cerebellar degeneration-related protein 2-like</fullName>
    </recommendedName>
</protein>
<dbReference type="EMBL" id="OV121135">
    <property type="protein sequence ID" value="CAH0555207.1"/>
    <property type="molecule type" value="Genomic_DNA"/>
</dbReference>
<feature type="region of interest" description="Disordered" evidence="4">
    <location>
        <begin position="319"/>
        <end position="369"/>
    </location>
</feature>
<keyword evidence="2 3" id="KW-0175">Coiled coil</keyword>
<feature type="region of interest" description="Disordered" evidence="4">
    <location>
        <begin position="691"/>
        <end position="715"/>
    </location>
</feature>
<gene>
    <name evidence="5" type="ORF">MELIAE_LOCUS6629</name>
</gene>
<accession>A0A9P0FIP8</accession>
<keyword evidence="6" id="KW-1185">Reference proteome</keyword>
<evidence type="ECO:0008006" key="7">
    <source>
        <dbReference type="Google" id="ProtNLM"/>
    </source>
</evidence>
<evidence type="ECO:0000256" key="2">
    <source>
        <dbReference type="ARBA" id="ARBA00023054"/>
    </source>
</evidence>
<feature type="compositionally biased region" description="Basic and acidic residues" evidence="4">
    <location>
        <begin position="417"/>
        <end position="430"/>
    </location>
</feature>
<feature type="compositionally biased region" description="Polar residues" evidence="4">
    <location>
        <begin position="439"/>
        <end position="466"/>
    </location>
</feature>
<proteinExistence type="inferred from homology"/>
<name>A0A9P0FIP8_BRAAE</name>
<feature type="coiled-coil region" evidence="3">
    <location>
        <begin position="51"/>
        <end position="162"/>
    </location>
</feature>
<evidence type="ECO:0000256" key="4">
    <source>
        <dbReference type="SAM" id="MobiDB-lite"/>
    </source>
</evidence>
<reference evidence="5" key="1">
    <citation type="submission" date="2021-12" db="EMBL/GenBank/DDBJ databases">
        <authorList>
            <person name="King R."/>
        </authorList>
    </citation>
    <scope>NUCLEOTIDE SEQUENCE</scope>
</reference>
<comment type="similarity">
    <text evidence="1">Belongs to the CDR2 family.</text>
</comment>